<dbReference type="EMBL" id="JBHTMB010000141">
    <property type="protein sequence ID" value="MFD1235015.1"/>
    <property type="molecule type" value="Genomic_DNA"/>
</dbReference>
<dbReference type="Pfam" id="PF01522">
    <property type="entry name" value="Polysacc_deac_1"/>
    <property type="match status" value="1"/>
</dbReference>
<keyword evidence="2" id="KW-0732">Signal</keyword>
<evidence type="ECO:0000313" key="4">
    <source>
        <dbReference type="EMBL" id="MFD1235015.1"/>
    </source>
</evidence>
<keyword evidence="4" id="KW-0378">Hydrolase</keyword>
<dbReference type="PANTHER" id="PTHR10587">
    <property type="entry name" value="GLYCOSYL TRANSFERASE-RELATED"/>
    <property type="match status" value="1"/>
</dbReference>
<feature type="domain" description="NodB homology" evidence="3">
    <location>
        <begin position="69"/>
        <end position="265"/>
    </location>
</feature>
<dbReference type="InterPro" id="IPR006311">
    <property type="entry name" value="TAT_signal"/>
</dbReference>
<accession>A0ABW3VJS0</accession>
<dbReference type="PROSITE" id="PS51318">
    <property type="entry name" value="TAT"/>
    <property type="match status" value="1"/>
</dbReference>
<keyword evidence="5" id="KW-1185">Reference proteome</keyword>
<dbReference type="GO" id="GO:0016787">
    <property type="term" value="F:hydrolase activity"/>
    <property type="evidence" value="ECO:0007669"/>
    <property type="project" value="UniProtKB-KW"/>
</dbReference>
<dbReference type="Proteomes" id="UP001597182">
    <property type="component" value="Unassembled WGS sequence"/>
</dbReference>
<dbReference type="CDD" id="cd10917">
    <property type="entry name" value="CE4_NodB_like_6s_7s"/>
    <property type="match status" value="1"/>
</dbReference>
<proteinExistence type="predicted"/>
<reference evidence="5" key="1">
    <citation type="journal article" date="2019" name="Int. J. Syst. Evol. Microbiol.">
        <title>The Global Catalogue of Microorganisms (GCM) 10K type strain sequencing project: providing services to taxonomists for standard genome sequencing and annotation.</title>
        <authorList>
            <consortium name="The Broad Institute Genomics Platform"/>
            <consortium name="The Broad Institute Genome Sequencing Center for Infectious Disease"/>
            <person name="Wu L."/>
            <person name="Ma J."/>
        </authorList>
    </citation>
    <scope>NUCLEOTIDE SEQUENCE [LARGE SCALE GENOMIC DNA]</scope>
    <source>
        <strain evidence="5">CCUG 49018</strain>
    </source>
</reference>
<comment type="caution">
    <text evidence="4">The sequence shown here is derived from an EMBL/GenBank/DDBJ whole genome shotgun (WGS) entry which is preliminary data.</text>
</comment>
<dbReference type="InterPro" id="IPR011330">
    <property type="entry name" value="Glyco_hydro/deAcase_b/a-brl"/>
</dbReference>
<dbReference type="InterPro" id="IPR050248">
    <property type="entry name" value="Polysacc_deacetylase_ArnD"/>
</dbReference>
<name>A0ABW3VJS0_9PSEU</name>
<sequence length="265" mass="28666">MLRRTVDRRSLLMLAVGTAALLSGCGHPGDTPGPTPGAPAAVPPLPPVPGPHPGPNQVLSHGPTGATDRRIALTVDDGTAPDVVAGYVDFAQRTGIHLTFSPNGTYNRSWAPHAPVLRPLVATGQVQIINHTFTHRDLRKLGDADRRTELERNDDWVVTTFGVTTRPYYRPPFGFHTPAIDALAGELGYTRTVLWDGSFSDSETVTPEFLMGMARKYLQPGVINLGHANHPTILGLFDQVTDLIRQRQLTPVTLDEMFGTSRATG</sequence>
<feature type="signal peptide" evidence="2">
    <location>
        <begin position="1"/>
        <end position="28"/>
    </location>
</feature>
<dbReference type="SUPFAM" id="SSF88713">
    <property type="entry name" value="Glycoside hydrolase/deacetylase"/>
    <property type="match status" value="1"/>
</dbReference>
<dbReference type="PROSITE" id="PS51257">
    <property type="entry name" value="PROKAR_LIPOPROTEIN"/>
    <property type="match status" value="1"/>
</dbReference>
<evidence type="ECO:0000259" key="3">
    <source>
        <dbReference type="PROSITE" id="PS51677"/>
    </source>
</evidence>
<evidence type="ECO:0000256" key="2">
    <source>
        <dbReference type="SAM" id="SignalP"/>
    </source>
</evidence>
<organism evidence="4 5">
    <name type="scientific">Pseudonocardia benzenivorans</name>
    <dbReference type="NCBI Taxonomy" id="228005"/>
    <lineage>
        <taxon>Bacteria</taxon>
        <taxon>Bacillati</taxon>
        <taxon>Actinomycetota</taxon>
        <taxon>Actinomycetes</taxon>
        <taxon>Pseudonocardiales</taxon>
        <taxon>Pseudonocardiaceae</taxon>
        <taxon>Pseudonocardia</taxon>
    </lineage>
</organism>
<feature type="chain" id="PRO_5046754459" evidence="2">
    <location>
        <begin position="29"/>
        <end position="265"/>
    </location>
</feature>
<dbReference type="InterPro" id="IPR002509">
    <property type="entry name" value="NODB_dom"/>
</dbReference>
<dbReference type="RefSeq" id="WP_346091555.1">
    <property type="nucleotide sequence ID" value="NZ_BAABKS010000029.1"/>
</dbReference>
<dbReference type="PROSITE" id="PS51677">
    <property type="entry name" value="NODB"/>
    <property type="match status" value="1"/>
</dbReference>
<dbReference type="EC" id="3.-.-.-" evidence="4"/>
<dbReference type="Gene3D" id="3.20.20.370">
    <property type="entry name" value="Glycoside hydrolase/deacetylase"/>
    <property type="match status" value="1"/>
</dbReference>
<feature type="compositionally biased region" description="Pro residues" evidence="1">
    <location>
        <begin position="31"/>
        <end position="54"/>
    </location>
</feature>
<evidence type="ECO:0000256" key="1">
    <source>
        <dbReference type="SAM" id="MobiDB-lite"/>
    </source>
</evidence>
<evidence type="ECO:0000313" key="5">
    <source>
        <dbReference type="Proteomes" id="UP001597182"/>
    </source>
</evidence>
<protein>
    <submittedName>
        <fullName evidence="4">Polysaccharide deacetylase family protein</fullName>
        <ecNumber evidence="4">3.-.-.-</ecNumber>
    </submittedName>
</protein>
<feature type="region of interest" description="Disordered" evidence="1">
    <location>
        <begin position="26"/>
        <end position="64"/>
    </location>
</feature>
<gene>
    <name evidence="4" type="ORF">ACFQ34_17125</name>
</gene>